<evidence type="ECO:0000313" key="1">
    <source>
        <dbReference type="EMBL" id="TBU62720.1"/>
    </source>
</evidence>
<dbReference type="EMBL" id="ML145092">
    <property type="protein sequence ID" value="TBU62720.1"/>
    <property type="molecule type" value="Genomic_DNA"/>
</dbReference>
<organism evidence="1 2">
    <name type="scientific">Dichomitus squalens</name>
    <dbReference type="NCBI Taxonomy" id="114155"/>
    <lineage>
        <taxon>Eukaryota</taxon>
        <taxon>Fungi</taxon>
        <taxon>Dikarya</taxon>
        <taxon>Basidiomycota</taxon>
        <taxon>Agaricomycotina</taxon>
        <taxon>Agaricomycetes</taxon>
        <taxon>Polyporales</taxon>
        <taxon>Polyporaceae</taxon>
        <taxon>Dichomitus</taxon>
    </lineage>
</organism>
<name>A0A4Q9Q6E8_9APHY</name>
<keyword evidence="2" id="KW-1185">Reference proteome</keyword>
<gene>
    <name evidence="1" type="ORF">BD310DRAFT_699861</name>
</gene>
<accession>A0A4Q9Q6E8</accession>
<reference evidence="1 2" key="1">
    <citation type="submission" date="2019-01" db="EMBL/GenBank/DDBJ databases">
        <title>Draft genome sequences of three monokaryotic isolates of the white-rot basidiomycete fungus Dichomitus squalens.</title>
        <authorList>
            <consortium name="DOE Joint Genome Institute"/>
            <person name="Lopez S.C."/>
            <person name="Andreopoulos B."/>
            <person name="Pangilinan J."/>
            <person name="Lipzen A."/>
            <person name="Riley R."/>
            <person name="Ahrendt S."/>
            <person name="Ng V."/>
            <person name="Barry K."/>
            <person name="Daum C."/>
            <person name="Grigoriev I.V."/>
            <person name="Hilden K.S."/>
            <person name="Makela M.R."/>
            <person name="de Vries R.P."/>
        </authorList>
    </citation>
    <scope>NUCLEOTIDE SEQUENCE [LARGE SCALE GENOMIC DNA]</scope>
    <source>
        <strain evidence="1 2">CBS 464.89</strain>
    </source>
</reference>
<dbReference type="Proteomes" id="UP000292082">
    <property type="component" value="Unassembled WGS sequence"/>
</dbReference>
<proteinExistence type="predicted"/>
<protein>
    <submittedName>
        <fullName evidence="1">Uncharacterized protein</fullName>
    </submittedName>
</protein>
<evidence type="ECO:0000313" key="2">
    <source>
        <dbReference type="Proteomes" id="UP000292082"/>
    </source>
</evidence>
<dbReference type="AlphaFoldDB" id="A0A4Q9Q6E8"/>
<sequence>MFSTKSRTGRTPAVALMSSKVPPASPLSPLCPQWCSTLLGRSGGTLGIIAFAFAAISLRLCDPGGFERSRRYVYINEQVAIPHCGVGKHMTCSCCIRPWASTVTPVGFLHV</sequence>